<dbReference type="PROSITE" id="PS00194">
    <property type="entry name" value="THIOREDOXIN_1"/>
    <property type="match status" value="1"/>
</dbReference>
<proteinExistence type="predicted"/>
<dbReference type="GO" id="GO:0016209">
    <property type="term" value="F:antioxidant activity"/>
    <property type="evidence" value="ECO:0007669"/>
    <property type="project" value="InterPro"/>
</dbReference>
<name>A0A1S2LR46_9BACI</name>
<gene>
    <name evidence="8" type="ORF">BKP37_07785</name>
</gene>
<sequence>MNNRHIFTRIVVLSCIVIAVGYAMYSTFIDQTEIVNVGDLAPNFVLKDLEGNEVELEQLKGKGILLNFWATFCPPCREEMPYMENSYEKYKGEGIEILAVNFDEDPIVIEKFVDHYELSYPILLDSGLSITHLYGVRELPATFLIDEDGFVIERRLGALTEQMIEDYVKRIRPNID</sequence>
<dbReference type="Gene3D" id="3.40.30.10">
    <property type="entry name" value="Glutaredoxin"/>
    <property type="match status" value="1"/>
</dbReference>
<dbReference type="PANTHER" id="PTHR42852">
    <property type="entry name" value="THIOL:DISULFIDE INTERCHANGE PROTEIN DSBE"/>
    <property type="match status" value="1"/>
</dbReference>
<dbReference type="PROSITE" id="PS51352">
    <property type="entry name" value="THIOREDOXIN_2"/>
    <property type="match status" value="1"/>
</dbReference>
<keyword evidence="4" id="KW-1015">Disulfide bond</keyword>
<evidence type="ECO:0000256" key="6">
    <source>
        <dbReference type="SAM" id="Phobius"/>
    </source>
</evidence>
<dbReference type="AlphaFoldDB" id="A0A1S2LR46"/>
<dbReference type="InterPro" id="IPR017937">
    <property type="entry name" value="Thioredoxin_CS"/>
</dbReference>
<evidence type="ECO:0000256" key="1">
    <source>
        <dbReference type="ARBA" id="ARBA00004196"/>
    </source>
</evidence>
<dbReference type="Proteomes" id="UP000179524">
    <property type="component" value="Unassembled WGS sequence"/>
</dbReference>
<dbReference type="EMBL" id="MLQR01000016">
    <property type="protein sequence ID" value="OIJ14866.1"/>
    <property type="molecule type" value="Genomic_DNA"/>
</dbReference>
<keyword evidence="3" id="KW-0735">Signal-anchor</keyword>
<dbReference type="CDD" id="cd02966">
    <property type="entry name" value="TlpA_like_family"/>
    <property type="match status" value="1"/>
</dbReference>
<comment type="caution">
    <text evidence="8">The sequence shown here is derived from an EMBL/GenBank/DDBJ whole genome shotgun (WGS) entry which is preliminary data.</text>
</comment>
<organism evidence="8 9">
    <name type="scientific">Anaerobacillus alkalilacustris</name>
    <dbReference type="NCBI Taxonomy" id="393763"/>
    <lineage>
        <taxon>Bacteria</taxon>
        <taxon>Bacillati</taxon>
        <taxon>Bacillota</taxon>
        <taxon>Bacilli</taxon>
        <taxon>Bacillales</taxon>
        <taxon>Bacillaceae</taxon>
        <taxon>Anaerobacillus</taxon>
    </lineage>
</organism>
<keyword evidence="6" id="KW-1133">Transmembrane helix</keyword>
<comment type="subcellular location">
    <subcellularLocation>
        <location evidence="1">Cell envelope</location>
    </subcellularLocation>
</comment>
<evidence type="ECO:0000256" key="2">
    <source>
        <dbReference type="ARBA" id="ARBA00022748"/>
    </source>
</evidence>
<dbReference type="RefSeq" id="WP_071309034.1">
    <property type="nucleotide sequence ID" value="NZ_MLQR01000016.1"/>
</dbReference>
<dbReference type="SUPFAM" id="SSF52833">
    <property type="entry name" value="Thioredoxin-like"/>
    <property type="match status" value="1"/>
</dbReference>
<dbReference type="InterPro" id="IPR013766">
    <property type="entry name" value="Thioredoxin_domain"/>
</dbReference>
<accession>A0A1S2LR46</accession>
<evidence type="ECO:0000313" key="8">
    <source>
        <dbReference type="EMBL" id="OIJ14866.1"/>
    </source>
</evidence>
<keyword evidence="6" id="KW-0472">Membrane</keyword>
<evidence type="ECO:0000313" key="9">
    <source>
        <dbReference type="Proteomes" id="UP000179524"/>
    </source>
</evidence>
<dbReference type="InterPro" id="IPR050553">
    <property type="entry name" value="Thioredoxin_ResA/DsbE_sf"/>
</dbReference>
<feature type="domain" description="Thioredoxin" evidence="7">
    <location>
        <begin position="35"/>
        <end position="173"/>
    </location>
</feature>
<evidence type="ECO:0000256" key="3">
    <source>
        <dbReference type="ARBA" id="ARBA00022968"/>
    </source>
</evidence>
<dbReference type="InterPro" id="IPR036249">
    <property type="entry name" value="Thioredoxin-like_sf"/>
</dbReference>
<dbReference type="GO" id="GO:0016491">
    <property type="term" value="F:oxidoreductase activity"/>
    <property type="evidence" value="ECO:0007669"/>
    <property type="project" value="InterPro"/>
</dbReference>
<dbReference type="NCBIfam" id="NF002854">
    <property type="entry name" value="PRK03147.1"/>
    <property type="match status" value="1"/>
</dbReference>
<dbReference type="GO" id="GO:0017004">
    <property type="term" value="P:cytochrome complex assembly"/>
    <property type="evidence" value="ECO:0007669"/>
    <property type="project" value="UniProtKB-KW"/>
</dbReference>
<dbReference type="InterPro" id="IPR000866">
    <property type="entry name" value="AhpC/TSA"/>
</dbReference>
<dbReference type="Pfam" id="PF00578">
    <property type="entry name" value="AhpC-TSA"/>
    <property type="match status" value="1"/>
</dbReference>
<keyword evidence="6" id="KW-0812">Transmembrane</keyword>
<dbReference type="GO" id="GO:0030313">
    <property type="term" value="C:cell envelope"/>
    <property type="evidence" value="ECO:0007669"/>
    <property type="project" value="UniProtKB-SubCell"/>
</dbReference>
<dbReference type="PANTHER" id="PTHR42852:SF6">
    <property type="entry name" value="THIOL:DISULFIDE INTERCHANGE PROTEIN DSBE"/>
    <property type="match status" value="1"/>
</dbReference>
<dbReference type="OrthoDB" id="25753at2"/>
<keyword evidence="5" id="KW-0676">Redox-active center</keyword>
<keyword evidence="9" id="KW-1185">Reference proteome</keyword>
<keyword evidence="2" id="KW-0201">Cytochrome c-type biogenesis</keyword>
<evidence type="ECO:0000256" key="5">
    <source>
        <dbReference type="ARBA" id="ARBA00023284"/>
    </source>
</evidence>
<protein>
    <submittedName>
        <fullName evidence="8">Thiol-disulfide oxidoreductase</fullName>
    </submittedName>
</protein>
<evidence type="ECO:0000256" key="4">
    <source>
        <dbReference type="ARBA" id="ARBA00023157"/>
    </source>
</evidence>
<feature type="transmembrane region" description="Helical" evidence="6">
    <location>
        <begin position="6"/>
        <end position="25"/>
    </location>
</feature>
<reference evidence="8 9" key="1">
    <citation type="submission" date="2016-10" db="EMBL/GenBank/DDBJ databases">
        <title>Draft genome sequences of four alkaliphilic bacteria belonging to the Anaerobacillus genus.</title>
        <authorList>
            <person name="Bassil N.M."/>
            <person name="Lloyd J.R."/>
        </authorList>
    </citation>
    <scope>NUCLEOTIDE SEQUENCE [LARGE SCALE GENOMIC DNA]</scope>
    <source>
        <strain evidence="8 9">DSM 18345</strain>
    </source>
</reference>
<evidence type="ECO:0000259" key="7">
    <source>
        <dbReference type="PROSITE" id="PS51352"/>
    </source>
</evidence>